<organism evidence="6 7">
    <name type="scientific">Corchorus olitorius</name>
    <dbReference type="NCBI Taxonomy" id="93759"/>
    <lineage>
        <taxon>Eukaryota</taxon>
        <taxon>Viridiplantae</taxon>
        <taxon>Streptophyta</taxon>
        <taxon>Embryophyta</taxon>
        <taxon>Tracheophyta</taxon>
        <taxon>Spermatophyta</taxon>
        <taxon>Magnoliopsida</taxon>
        <taxon>eudicotyledons</taxon>
        <taxon>Gunneridae</taxon>
        <taxon>Pentapetalae</taxon>
        <taxon>rosids</taxon>
        <taxon>malvids</taxon>
        <taxon>Malvales</taxon>
        <taxon>Malvaceae</taxon>
        <taxon>Grewioideae</taxon>
        <taxon>Apeibeae</taxon>
        <taxon>Corchorus</taxon>
    </lineage>
</organism>
<dbReference type="Pfam" id="PF00011">
    <property type="entry name" value="HSP20"/>
    <property type="match status" value="1"/>
</dbReference>
<comment type="caution">
    <text evidence="6">The sequence shown here is derived from an EMBL/GenBank/DDBJ whole genome shotgun (WGS) entry which is preliminary data.</text>
</comment>
<keyword evidence="1" id="KW-0346">Stress response</keyword>
<protein>
    <recommendedName>
        <fullName evidence="5">SHSP domain-containing protein</fullName>
    </recommendedName>
</protein>
<proteinExistence type="inferred from homology"/>
<name>A0A1R3JPK0_9ROSI</name>
<dbReference type="Proteomes" id="UP000187203">
    <property type="component" value="Unassembled WGS sequence"/>
</dbReference>
<reference evidence="7" key="1">
    <citation type="submission" date="2013-09" db="EMBL/GenBank/DDBJ databases">
        <title>Corchorus olitorius genome sequencing.</title>
        <authorList>
            <person name="Alam M."/>
            <person name="Haque M.S."/>
            <person name="Islam M.S."/>
            <person name="Emdad E.M."/>
            <person name="Islam M.M."/>
            <person name="Ahmed B."/>
            <person name="Halim A."/>
            <person name="Hossen Q.M.M."/>
            <person name="Hossain M.Z."/>
            <person name="Ahmed R."/>
            <person name="Khan M.M."/>
            <person name="Islam R."/>
            <person name="Rashid M.M."/>
            <person name="Khan S.A."/>
            <person name="Rahman M.S."/>
            <person name="Alam M."/>
            <person name="Yahiya A.S."/>
            <person name="Khan M.S."/>
            <person name="Azam M.S."/>
            <person name="Haque T."/>
            <person name="Lashkar M.Z.H."/>
            <person name="Akhand A.I."/>
            <person name="Morshed G."/>
            <person name="Roy S."/>
            <person name="Uddin K.S."/>
            <person name="Rabeya T."/>
            <person name="Hossain A.S."/>
            <person name="Chowdhury A."/>
            <person name="Snigdha A.R."/>
            <person name="Mortoza M.S."/>
            <person name="Matin S.A."/>
            <person name="Hoque S.M.E."/>
            <person name="Islam M.K."/>
            <person name="Roy D.K."/>
            <person name="Haider R."/>
            <person name="Moosa M.M."/>
            <person name="Elias S.M."/>
            <person name="Hasan A.M."/>
            <person name="Jahan S."/>
            <person name="Shafiuddin M."/>
            <person name="Mahmood N."/>
            <person name="Shommy N.S."/>
        </authorList>
    </citation>
    <scope>NUCLEOTIDE SEQUENCE [LARGE SCALE GENOMIC DNA]</scope>
    <source>
        <strain evidence="7">cv. O-4</strain>
    </source>
</reference>
<evidence type="ECO:0000313" key="7">
    <source>
        <dbReference type="Proteomes" id="UP000187203"/>
    </source>
</evidence>
<dbReference type="InterPro" id="IPR008978">
    <property type="entry name" value="HSP20-like_chaperone"/>
</dbReference>
<evidence type="ECO:0000259" key="5">
    <source>
        <dbReference type="PROSITE" id="PS01031"/>
    </source>
</evidence>
<dbReference type="PROSITE" id="PS01031">
    <property type="entry name" value="SHSP"/>
    <property type="match status" value="1"/>
</dbReference>
<evidence type="ECO:0000313" key="6">
    <source>
        <dbReference type="EMBL" id="OMO96755.1"/>
    </source>
</evidence>
<dbReference type="InterPro" id="IPR031107">
    <property type="entry name" value="Small_HSP"/>
</dbReference>
<dbReference type="InterPro" id="IPR002068">
    <property type="entry name" value="A-crystallin/Hsp20_dom"/>
</dbReference>
<feature type="domain" description="SHSP" evidence="5">
    <location>
        <begin position="68"/>
        <end position="187"/>
    </location>
</feature>
<comment type="similarity">
    <text evidence="2 3">Belongs to the small heat shock protein (HSP20) family.</text>
</comment>
<dbReference type="Gene3D" id="2.60.40.790">
    <property type="match status" value="1"/>
</dbReference>
<dbReference type="SUPFAM" id="SSF49764">
    <property type="entry name" value="HSP20-like chaperones"/>
    <property type="match status" value="1"/>
</dbReference>
<sequence length="187" mass="21339">MASPSLCYDDDDDRSVSRERSVSRSRSPDYTVHSRDWNVKRRRSISRSPLEVDEEWGVMNVKLSSSSSSRELLELQTDWKETATEYVFKADVPGLRKEDLTVEVEDGKLLNLRGEKRLVAAREKSTSSSTKTMNHHTERKSGKFARRFLLRHNVNVAAVKAEMERGVLTVTLPKDTWGKSTSQVPIL</sequence>
<keyword evidence="7" id="KW-1185">Reference proteome</keyword>
<dbReference type="PANTHER" id="PTHR11527">
    <property type="entry name" value="HEAT-SHOCK PROTEIN 20 FAMILY MEMBER"/>
    <property type="match status" value="1"/>
</dbReference>
<dbReference type="AlphaFoldDB" id="A0A1R3JPK0"/>
<evidence type="ECO:0000256" key="4">
    <source>
        <dbReference type="SAM" id="MobiDB-lite"/>
    </source>
</evidence>
<feature type="region of interest" description="Disordered" evidence="4">
    <location>
        <begin position="1"/>
        <end position="30"/>
    </location>
</feature>
<accession>A0A1R3JPK0</accession>
<dbReference type="EMBL" id="AWUE01015562">
    <property type="protein sequence ID" value="OMO96755.1"/>
    <property type="molecule type" value="Genomic_DNA"/>
</dbReference>
<evidence type="ECO:0000256" key="1">
    <source>
        <dbReference type="ARBA" id="ARBA00023016"/>
    </source>
</evidence>
<gene>
    <name evidence="6" type="ORF">COLO4_15107</name>
</gene>
<evidence type="ECO:0000256" key="3">
    <source>
        <dbReference type="RuleBase" id="RU003616"/>
    </source>
</evidence>
<dbReference type="OrthoDB" id="1431247at2759"/>
<evidence type="ECO:0000256" key="2">
    <source>
        <dbReference type="PROSITE-ProRule" id="PRU00285"/>
    </source>
</evidence>